<comment type="caution">
    <text evidence="9">The sequence shown here is derived from an EMBL/GenBank/DDBJ whole genome shotgun (WGS) entry which is preliminary data.</text>
</comment>
<dbReference type="SUPFAM" id="SSF48371">
    <property type="entry name" value="ARM repeat"/>
    <property type="match status" value="2"/>
</dbReference>
<dbReference type="GO" id="GO:0061775">
    <property type="term" value="F:cohesin loader activity"/>
    <property type="evidence" value="ECO:0007669"/>
    <property type="project" value="InterPro"/>
</dbReference>
<dbReference type="InterPro" id="IPR033031">
    <property type="entry name" value="Scc2/Nipped-B"/>
</dbReference>
<evidence type="ECO:0000259" key="8">
    <source>
        <dbReference type="Pfam" id="PF12830"/>
    </source>
</evidence>
<evidence type="ECO:0000313" key="10">
    <source>
        <dbReference type="Proteomes" id="UP000603453"/>
    </source>
</evidence>
<comment type="subcellular location">
    <subcellularLocation>
        <location evidence="1 6">Nucleus</location>
    </subcellularLocation>
</comment>
<evidence type="ECO:0000313" key="9">
    <source>
        <dbReference type="EMBL" id="KAG2212612.1"/>
    </source>
</evidence>
<evidence type="ECO:0000256" key="6">
    <source>
        <dbReference type="RuleBase" id="RU364107"/>
    </source>
</evidence>
<dbReference type="Pfam" id="PF12765">
    <property type="entry name" value="Cohesin_HEAT"/>
    <property type="match status" value="1"/>
</dbReference>
<dbReference type="InterPro" id="IPR026003">
    <property type="entry name" value="Cohesin_HEAT"/>
</dbReference>
<dbReference type="EMBL" id="JAEPRD010000005">
    <property type="protein sequence ID" value="KAG2212612.1"/>
    <property type="molecule type" value="Genomic_DNA"/>
</dbReference>
<keyword evidence="10" id="KW-1185">Reference proteome</keyword>
<dbReference type="CDD" id="cd23958">
    <property type="entry name" value="SCC2"/>
    <property type="match status" value="1"/>
</dbReference>
<dbReference type="InterPro" id="IPR011989">
    <property type="entry name" value="ARM-like"/>
</dbReference>
<evidence type="ECO:0000256" key="2">
    <source>
        <dbReference type="ARBA" id="ARBA00009252"/>
    </source>
</evidence>
<organism evidence="9 10">
    <name type="scientific">Mucor saturninus</name>
    <dbReference type="NCBI Taxonomy" id="64648"/>
    <lineage>
        <taxon>Eukaryota</taxon>
        <taxon>Fungi</taxon>
        <taxon>Fungi incertae sedis</taxon>
        <taxon>Mucoromycota</taxon>
        <taxon>Mucoromycotina</taxon>
        <taxon>Mucoromycetes</taxon>
        <taxon>Mucorales</taxon>
        <taxon>Mucorineae</taxon>
        <taxon>Mucoraceae</taxon>
        <taxon>Mucor</taxon>
    </lineage>
</organism>
<name>A0A8H7RKB8_9FUNG</name>
<dbReference type="Proteomes" id="UP000603453">
    <property type="component" value="Unassembled WGS sequence"/>
</dbReference>
<evidence type="ECO:0000256" key="5">
    <source>
        <dbReference type="ARBA" id="ARBA00023306"/>
    </source>
</evidence>
<feature type="region of interest" description="Disordered" evidence="7">
    <location>
        <begin position="565"/>
        <end position="612"/>
    </location>
</feature>
<dbReference type="PANTHER" id="PTHR21704">
    <property type="entry name" value="NIPPED-B-LIKE PROTEIN DELANGIN SCC2-RELATED"/>
    <property type="match status" value="1"/>
</dbReference>
<evidence type="ECO:0000256" key="3">
    <source>
        <dbReference type="ARBA" id="ARBA00022737"/>
    </source>
</evidence>
<keyword evidence="5 6" id="KW-0131">Cell cycle</keyword>
<accession>A0A8H7RKB8</accession>
<evidence type="ECO:0000256" key="7">
    <source>
        <dbReference type="SAM" id="MobiDB-lite"/>
    </source>
</evidence>
<keyword evidence="4 6" id="KW-0539">Nucleus</keyword>
<sequence length="1537" mass="176367">MILTFYCVVHSSRLAHYMTSICEDLDSYNYSKVKSTDSLLTFRDDDDMPTLDITVMRKFTLLTTNTNRHFKNLDSVDMVKFGKIIKLMENTVIVSTDIDVIDHYAKNTQDNRESTLSRLSNINDALDTCSMIFELLTTCKLDKKFLSRNLITNCLHFIKNQLDYTIYPLIDLNGTEDEATTLSSDAHTFLKLVTSLPKEKQIVSAFIPHVIRFFRRAFALILAEDLDDDVLVIVAYIGMAPFFHDCSEDHRSILLSSQENDGTFNPYEQLKFCALDILKHIFSKYPKHRRWIFEEILTSLGTLTTMDGKRKYRLRDNKSINVISALFMQLVQCSASLSDLASQKSWFKKWSIRYQKVSKNKDMDQMKLLDDKLVRRAATAWRLGAEAAANCASFFLEFLMSKCKSRKSDSYSLQEYRQILFATLEDIMSVFNDPEWPVAELIMRVFSRILISLLEENHSDIFLKTLAIKWLGIIACKIKTGYNRLAGENKTYTPEWISELNETLAIKVGMETPITSISLLDRCRKKLLDNTIEERISTSVSQFYLCNWGFIESVIWTKANKGWELDDKKSKPKPASISTAASTGVDANDKEEEDLDGDSTMTDTPDKSTDEDEVKWPKEIALLLGETCKYYWLTCLGIQYNFPKSSTNYEFPEMSRTDYTLLTELLASRQTLYTSFNFILSEILTCIEKDGVLYRTNALKAIGKIASEVPEILDEIRVRNSVLQRIHDPSPSVRDAAVDVVAKYLGRLDNVPIKLYEAVSSRIMDTSYIVRKRLVKLLQDLYFKFYDPEIKIDIASKLILRIGDNEVVISQLALKTTQTILFQPFEIIEKEGNDYFGYSYANSPKERKRKITDLTKVITGAVSKLDPSITTQNAALAQIIQKTVNSADEKSKIWYDKVFQWIVDSLFDRMITLDEEENSEEFIHCLATVYSFTRSCPELLRETQISMLQPYLCISSNEDWTKARYVLTIYRDVLPRMKYHDPAFTQSVERVLMQVLRNCPLDIIPYGISCLCVIVDRISFRYNIVIKMLGSSVNRLRQVREFISNGGSTASGTFSGVLKMLLICGLLCQHFEFDKRREKEPEEMQSLNLVYKGDISTLVFDLLQFFTGQIMEELGEEGITMRMTALQGLGYFFASHPTFMISQSSTALMDKIFEEGTPQLKTQLMRVFQEFLGAEEKRIERRDEVAGESTIVETIDVDTLLGNTEEYAELGVNGSLMQRYLKKILVCALSKTDDLRYSAFEVVSSIIHQGLAHPVLCMAVIVAAETSPDIILRNKAYYLHKYTHDKHGPILYTRMNEYLSTSYDYQKMLFDDGFVKGYGKRGGDSKVDPVLGLTYSVLKDKKRPKLDFLGALVKPFAFDLKSSDPEDVDINYLKYLAENTFTLDLGNTEEVLHVVYVMDRILMTLGADLLSYIHFLKKQGIVTSVTGDEQIHEDEELDRDFLVATKIAIALCILMYVKNLLVELYDIPDDEIREFNPNMKKKNREVTKDLEMNGLIEWDQLLFFRHGKLNRTTASDACCKFEYLIMNDTTAVITEED</sequence>
<dbReference type="OrthoDB" id="418242at2759"/>
<dbReference type="InterPro" id="IPR024986">
    <property type="entry name" value="Nipped-B_C"/>
</dbReference>
<protein>
    <recommendedName>
        <fullName evidence="6">Sister chromatid cohesion protein</fullName>
    </recommendedName>
</protein>
<dbReference type="GO" id="GO:0090694">
    <property type="term" value="C:Scc2-Scc4 cohesin loading complex"/>
    <property type="evidence" value="ECO:0007669"/>
    <property type="project" value="TreeGrafter"/>
</dbReference>
<dbReference type="GO" id="GO:1990414">
    <property type="term" value="P:replication-born double-strand break repair via sister chromatid exchange"/>
    <property type="evidence" value="ECO:0007669"/>
    <property type="project" value="TreeGrafter"/>
</dbReference>
<dbReference type="InterPro" id="IPR016024">
    <property type="entry name" value="ARM-type_fold"/>
</dbReference>
<dbReference type="GO" id="GO:0010468">
    <property type="term" value="P:regulation of gene expression"/>
    <property type="evidence" value="ECO:0007669"/>
    <property type="project" value="InterPro"/>
</dbReference>
<dbReference type="Pfam" id="PF12830">
    <property type="entry name" value="Nipped-B_C"/>
    <property type="match status" value="1"/>
</dbReference>
<comment type="similarity">
    <text evidence="2 6">Belongs to the SCC2/Nipped-B family.</text>
</comment>
<feature type="domain" description="Sister chromatid cohesion C-terminal" evidence="8">
    <location>
        <begin position="1215"/>
        <end position="1401"/>
    </location>
</feature>
<dbReference type="GO" id="GO:0071169">
    <property type="term" value="P:establishment of protein localization to chromatin"/>
    <property type="evidence" value="ECO:0007669"/>
    <property type="project" value="TreeGrafter"/>
</dbReference>
<proteinExistence type="inferred from homology"/>
<evidence type="ECO:0000256" key="4">
    <source>
        <dbReference type="ARBA" id="ARBA00023242"/>
    </source>
</evidence>
<dbReference type="GO" id="GO:0140588">
    <property type="term" value="P:chromatin looping"/>
    <property type="evidence" value="ECO:0007669"/>
    <property type="project" value="InterPro"/>
</dbReference>
<dbReference type="GO" id="GO:0034087">
    <property type="term" value="P:establishment of mitotic sister chromatid cohesion"/>
    <property type="evidence" value="ECO:0007669"/>
    <property type="project" value="TreeGrafter"/>
</dbReference>
<keyword evidence="3 6" id="KW-0677">Repeat</keyword>
<gene>
    <name evidence="9" type="ORF">INT47_000588</name>
</gene>
<dbReference type="Gene3D" id="1.25.10.10">
    <property type="entry name" value="Leucine-rich Repeat Variant"/>
    <property type="match status" value="1"/>
</dbReference>
<reference evidence="9" key="1">
    <citation type="submission" date="2020-12" db="EMBL/GenBank/DDBJ databases">
        <title>Metabolic potential, ecology and presence of endohyphal bacteria is reflected in genomic diversity of Mucoromycotina.</title>
        <authorList>
            <person name="Muszewska A."/>
            <person name="Okrasinska A."/>
            <person name="Steczkiewicz K."/>
            <person name="Drgas O."/>
            <person name="Orlowska M."/>
            <person name="Perlinska-Lenart U."/>
            <person name="Aleksandrzak-Piekarczyk T."/>
            <person name="Szatraj K."/>
            <person name="Zielenkiewicz U."/>
            <person name="Pilsyk S."/>
            <person name="Malc E."/>
            <person name="Mieczkowski P."/>
            <person name="Kruszewska J.S."/>
            <person name="Biernat P."/>
            <person name="Pawlowska J."/>
        </authorList>
    </citation>
    <scope>NUCLEOTIDE SEQUENCE</scope>
    <source>
        <strain evidence="9">WA0000017839</strain>
    </source>
</reference>
<dbReference type="PANTHER" id="PTHR21704:SF18">
    <property type="entry name" value="NIPPED-B-LIKE PROTEIN"/>
    <property type="match status" value="1"/>
</dbReference>
<evidence type="ECO:0000256" key="1">
    <source>
        <dbReference type="ARBA" id="ARBA00004123"/>
    </source>
</evidence>
<dbReference type="GO" id="GO:0003682">
    <property type="term" value="F:chromatin binding"/>
    <property type="evidence" value="ECO:0007669"/>
    <property type="project" value="TreeGrafter"/>
</dbReference>